<evidence type="ECO:0000259" key="1">
    <source>
        <dbReference type="Pfam" id="PF00583"/>
    </source>
</evidence>
<sequence length="247" mass="28601">MIKFERPATLEHPKIHHKFKAFDADSSVKANFIIQDLPTERYDDAVKFMLEYFVAEEPAFKSRDIKLDKLAVIEISRIFRHNLAQNVSIVCFKEGNDEIIAVNVLGVKVNNEDEDEGYEDEDKRITSKDLQDIISLHNLLEKQFNAYKTFDTDSYLSDFGLAVHPDYRRRRIGTEMLKTRTKLLKDLELKATISHFIGIASQHLAIKANYDESYEMSYDNLYRINTNFYFSGVDGLSVKIMSLNLSP</sequence>
<dbReference type="InterPro" id="IPR016181">
    <property type="entry name" value="Acyl_CoA_acyltransferase"/>
</dbReference>
<keyword evidence="3" id="KW-1185">Reference proteome</keyword>
<dbReference type="AlphaFoldDB" id="A0A9N9X0Y7"/>
<name>A0A9N9X0Y7_9DIPT</name>
<dbReference type="Proteomes" id="UP001153620">
    <property type="component" value="Chromosome 4"/>
</dbReference>
<gene>
    <name evidence="2" type="ORF">CHIRRI_LOCUS14310</name>
</gene>
<dbReference type="PANTHER" id="PTHR20905">
    <property type="entry name" value="N-ACETYLTRANSFERASE-RELATED"/>
    <property type="match status" value="1"/>
</dbReference>
<dbReference type="Pfam" id="PF00583">
    <property type="entry name" value="Acetyltransf_1"/>
    <property type="match status" value="1"/>
</dbReference>
<dbReference type="OrthoDB" id="8113373at2759"/>
<protein>
    <recommendedName>
        <fullName evidence="1">N-acetyltransferase domain-containing protein</fullName>
    </recommendedName>
</protein>
<dbReference type="GO" id="GO:0008080">
    <property type="term" value="F:N-acetyltransferase activity"/>
    <property type="evidence" value="ECO:0007669"/>
    <property type="project" value="TreeGrafter"/>
</dbReference>
<evidence type="ECO:0000313" key="3">
    <source>
        <dbReference type="Proteomes" id="UP001153620"/>
    </source>
</evidence>
<reference evidence="2" key="2">
    <citation type="submission" date="2022-10" db="EMBL/GenBank/DDBJ databases">
        <authorList>
            <consortium name="ENA_rothamsted_submissions"/>
            <consortium name="culmorum"/>
            <person name="King R."/>
        </authorList>
    </citation>
    <scope>NUCLEOTIDE SEQUENCE</scope>
</reference>
<organism evidence="2 3">
    <name type="scientific">Chironomus riparius</name>
    <dbReference type="NCBI Taxonomy" id="315576"/>
    <lineage>
        <taxon>Eukaryota</taxon>
        <taxon>Metazoa</taxon>
        <taxon>Ecdysozoa</taxon>
        <taxon>Arthropoda</taxon>
        <taxon>Hexapoda</taxon>
        <taxon>Insecta</taxon>
        <taxon>Pterygota</taxon>
        <taxon>Neoptera</taxon>
        <taxon>Endopterygota</taxon>
        <taxon>Diptera</taxon>
        <taxon>Nematocera</taxon>
        <taxon>Chironomoidea</taxon>
        <taxon>Chironomidae</taxon>
        <taxon>Chironominae</taxon>
        <taxon>Chironomus</taxon>
    </lineage>
</organism>
<dbReference type="InterPro" id="IPR000182">
    <property type="entry name" value="GNAT_dom"/>
</dbReference>
<reference evidence="2" key="1">
    <citation type="submission" date="2022-01" db="EMBL/GenBank/DDBJ databases">
        <authorList>
            <person name="King R."/>
        </authorList>
    </citation>
    <scope>NUCLEOTIDE SEQUENCE</scope>
</reference>
<evidence type="ECO:0000313" key="2">
    <source>
        <dbReference type="EMBL" id="CAG9811502.1"/>
    </source>
</evidence>
<dbReference type="PANTHER" id="PTHR20905:SF32">
    <property type="entry name" value="ARYLALKYLAMINE N-ACETYLTRANSFERASE-LIKE 7, ISOFORM A"/>
    <property type="match status" value="1"/>
</dbReference>
<dbReference type="Gene3D" id="3.40.630.30">
    <property type="match status" value="1"/>
</dbReference>
<dbReference type="EMBL" id="OU895880">
    <property type="protein sequence ID" value="CAG9811502.1"/>
    <property type="molecule type" value="Genomic_DNA"/>
</dbReference>
<feature type="domain" description="N-acetyltransferase" evidence="1">
    <location>
        <begin position="159"/>
        <end position="190"/>
    </location>
</feature>
<dbReference type="SUPFAM" id="SSF55729">
    <property type="entry name" value="Acyl-CoA N-acyltransferases (Nat)"/>
    <property type="match status" value="2"/>
</dbReference>
<accession>A0A9N9X0Y7</accession>
<proteinExistence type="predicted"/>
<dbReference type="CDD" id="cd04301">
    <property type="entry name" value="NAT_SF"/>
    <property type="match status" value="1"/>
</dbReference>